<dbReference type="Pfam" id="PF00622">
    <property type="entry name" value="SPRY"/>
    <property type="match status" value="1"/>
</dbReference>
<keyword evidence="2" id="KW-1133">Transmembrane helix</keyword>
<keyword evidence="5" id="KW-1185">Reference proteome</keyword>
<dbReference type="EMBL" id="VDCV01000027">
    <property type="protein sequence ID" value="KAB5511154.1"/>
    <property type="molecule type" value="Genomic_DNA"/>
</dbReference>
<dbReference type="SMART" id="SM00449">
    <property type="entry name" value="SPRY"/>
    <property type="match status" value="1"/>
</dbReference>
<dbReference type="InterPro" id="IPR013320">
    <property type="entry name" value="ConA-like_dom_sf"/>
</dbReference>
<accession>A0A5N5IZJ4</accession>
<feature type="transmembrane region" description="Helical" evidence="2">
    <location>
        <begin position="401"/>
        <end position="421"/>
    </location>
</feature>
<proteinExistence type="predicted"/>
<evidence type="ECO:0000313" key="5">
    <source>
        <dbReference type="Proteomes" id="UP000326939"/>
    </source>
</evidence>
<reference evidence="5" key="1">
    <citation type="journal article" date="2019" name="Gigascience">
        <title>De novo genome assembly of the endangered Acer yangbiense, a plant species with extremely small populations endemic to Yunnan Province, China.</title>
        <authorList>
            <person name="Yang J."/>
            <person name="Wariss H.M."/>
            <person name="Tao L."/>
            <person name="Zhang R."/>
            <person name="Yun Q."/>
            <person name="Hollingsworth P."/>
            <person name="Dao Z."/>
            <person name="Luo G."/>
            <person name="Guo H."/>
            <person name="Ma Y."/>
            <person name="Sun W."/>
        </authorList>
    </citation>
    <scope>NUCLEOTIDE SEQUENCE [LARGE SCALE GENOMIC DNA]</scope>
    <source>
        <strain evidence="5">cv. br00</strain>
    </source>
</reference>
<gene>
    <name evidence="4" type="ORF">DKX38_030188</name>
</gene>
<dbReference type="Gene3D" id="2.60.120.920">
    <property type="match status" value="1"/>
</dbReference>
<dbReference type="AlphaFoldDB" id="A0A5N5IZJ4"/>
<dbReference type="PANTHER" id="PTHR48473:SF1">
    <property type="entry name" value="TIR DOMAIN-CONTAINING PROTEIN"/>
    <property type="match status" value="1"/>
</dbReference>
<organism evidence="4 5">
    <name type="scientific">Salix brachista</name>
    <dbReference type="NCBI Taxonomy" id="2182728"/>
    <lineage>
        <taxon>Eukaryota</taxon>
        <taxon>Viridiplantae</taxon>
        <taxon>Streptophyta</taxon>
        <taxon>Embryophyta</taxon>
        <taxon>Tracheophyta</taxon>
        <taxon>Spermatophyta</taxon>
        <taxon>Magnoliopsida</taxon>
        <taxon>eudicotyledons</taxon>
        <taxon>Gunneridae</taxon>
        <taxon>Pentapetalae</taxon>
        <taxon>rosids</taxon>
        <taxon>fabids</taxon>
        <taxon>Malpighiales</taxon>
        <taxon>Salicaceae</taxon>
        <taxon>Saliceae</taxon>
        <taxon>Salix</taxon>
    </lineage>
</organism>
<dbReference type="InterPro" id="IPR043136">
    <property type="entry name" value="B30.2/SPRY_sf"/>
</dbReference>
<feature type="domain" description="B30.2/SPRY" evidence="3">
    <location>
        <begin position="32"/>
        <end position="238"/>
    </location>
</feature>
<protein>
    <recommendedName>
        <fullName evidence="3">B30.2/SPRY domain-containing protein</fullName>
    </recommendedName>
</protein>
<dbReference type="PROSITE" id="PS50188">
    <property type="entry name" value="B302_SPRY"/>
    <property type="match status" value="1"/>
</dbReference>
<name>A0A5N5IZJ4_9ROSI</name>
<feature type="transmembrane region" description="Helical" evidence="2">
    <location>
        <begin position="325"/>
        <end position="342"/>
    </location>
</feature>
<comment type="caution">
    <text evidence="4">The sequence shown here is derived from an EMBL/GenBank/DDBJ whole genome shotgun (WGS) entry which is preliminary data.</text>
</comment>
<dbReference type="PANTHER" id="PTHR48473">
    <property type="entry name" value="TIR DOMAIN-CONTAINING PROTEIN"/>
    <property type="match status" value="1"/>
</dbReference>
<evidence type="ECO:0000256" key="1">
    <source>
        <dbReference type="SAM" id="MobiDB-lite"/>
    </source>
</evidence>
<feature type="transmembrane region" description="Helical" evidence="2">
    <location>
        <begin position="348"/>
        <end position="367"/>
    </location>
</feature>
<dbReference type="Proteomes" id="UP000326939">
    <property type="component" value="Unassembled WGS sequence"/>
</dbReference>
<dbReference type="CDD" id="cd12885">
    <property type="entry name" value="SPRY_RanBP_like"/>
    <property type="match status" value="1"/>
</dbReference>
<dbReference type="InterPro" id="IPR003877">
    <property type="entry name" value="SPRY_dom"/>
</dbReference>
<evidence type="ECO:0000313" key="4">
    <source>
        <dbReference type="EMBL" id="KAB5511154.1"/>
    </source>
</evidence>
<feature type="compositionally biased region" description="Low complexity" evidence="1">
    <location>
        <begin position="1"/>
        <end position="23"/>
    </location>
</feature>
<sequence>MSSTTTNTSPTTNSTAINSNSKNGSNQDPGSYFIDVARRYLSPIGAETELEPKELNTLISSGGFIVVSTDKLSIKYPGVDLHGHDVGVIQADKPVPEKRLYYFEIFVKNAGAKGQIAIGFTNQSFKMRRQPGYNRQKSLIGNVGSCALWEPNSYGYHGDDGNLYTGHGKGDAFGPTFTTNDTVGAGINYASQEFFFTKNGAVVGAVHKDKDMKGPLFPTVAVHSQNEEYVAHLLQLVAIFNYYSETVCLSIPVLDLNYADMVDYPVATMVFMGLQKISSLCKVIAQVLEGQVCFVWKAIKFNGQPSLSAWIWGPGRKRMAQLKSGWTLLLTSLILEIASAVFDQLGYALVGMVLAFVALLVATADLIHMAGTERMSLLPIFHRPSTANFVPGKPAGTIVEYFGLVGAVWQCVYSTVAYAYARQKKDNPIKMSLLPLIFFSCVVISKLKEKSFIDESA</sequence>
<dbReference type="InterPro" id="IPR001870">
    <property type="entry name" value="B30.2/SPRY"/>
</dbReference>
<evidence type="ECO:0000259" key="3">
    <source>
        <dbReference type="PROSITE" id="PS50188"/>
    </source>
</evidence>
<dbReference type="InterPro" id="IPR044736">
    <property type="entry name" value="Gid1/RanBPM/SPLA_SPRY"/>
</dbReference>
<dbReference type="SUPFAM" id="SSF49899">
    <property type="entry name" value="Concanavalin A-like lectins/glucanases"/>
    <property type="match status" value="1"/>
</dbReference>
<keyword evidence="2" id="KW-0472">Membrane</keyword>
<evidence type="ECO:0000256" key="2">
    <source>
        <dbReference type="SAM" id="Phobius"/>
    </source>
</evidence>
<feature type="region of interest" description="Disordered" evidence="1">
    <location>
        <begin position="1"/>
        <end position="29"/>
    </location>
</feature>
<keyword evidence="2" id="KW-0812">Transmembrane</keyword>